<dbReference type="Proteomes" id="UP001301728">
    <property type="component" value="Unassembled WGS sequence"/>
</dbReference>
<dbReference type="InterPro" id="IPR000847">
    <property type="entry name" value="LysR_HTH_N"/>
</dbReference>
<keyword evidence="7" id="KW-1185">Reference proteome</keyword>
<reference evidence="6 7" key="1">
    <citation type="submission" date="2023-12" db="EMBL/GenBank/DDBJ databases">
        <title>Baltic Sea Cyanobacteria.</title>
        <authorList>
            <person name="Delbaje E."/>
            <person name="Fewer D.P."/>
            <person name="Shishido T.K."/>
        </authorList>
    </citation>
    <scope>NUCLEOTIDE SEQUENCE [LARGE SCALE GENOMIC DNA]</scope>
    <source>
        <strain evidence="6 7">CCNP 1315</strain>
    </source>
</reference>
<dbReference type="SUPFAM" id="SSF46785">
    <property type="entry name" value="Winged helix' DNA-binding domain"/>
    <property type="match status" value="1"/>
</dbReference>
<keyword evidence="2" id="KW-0805">Transcription regulation</keyword>
<proteinExistence type="inferred from homology"/>
<keyword evidence="3" id="KW-0238">DNA-binding</keyword>
<dbReference type="Gene3D" id="1.10.10.10">
    <property type="entry name" value="Winged helix-like DNA-binding domain superfamily/Winged helix DNA-binding domain"/>
    <property type="match status" value="1"/>
</dbReference>
<dbReference type="InterPro" id="IPR036390">
    <property type="entry name" value="WH_DNA-bd_sf"/>
</dbReference>
<name>A0ABU5U2K2_9CYAN</name>
<dbReference type="RefSeq" id="WP_323224534.1">
    <property type="nucleotide sequence ID" value="NZ_JAYGHT010000129.1"/>
</dbReference>
<evidence type="ECO:0000259" key="5">
    <source>
        <dbReference type="PROSITE" id="PS50931"/>
    </source>
</evidence>
<keyword evidence="4" id="KW-0804">Transcription</keyword>
<gene>
    <name evidence="6" type="ORF">VB854_19455</name>
</gene>
<evidence type="ECO:0000256" key="4">
    <source>
        <dbReference type="ARBA" id="ARBA00023163"/>
    </source>
</evidence>
<sequence length="97" mass="11374">MTLEEFRIFLAVAEHLHLTQAAEELYITQTTVSAAIKTLQTECVANCLEREQETRRMRENSLIGWGENWIYNSIKINKKTIKISFINQFLLKIQSRD</sequence>
<evidence type="ECO:0000256" key="2">
    <source>
        <dbReference type="ARBA" id="ARBA00023015"/>
    </source>
</evidence>
<accession>A0ABU5U2K2</accession>
<dbReference type="PROSITE" id="PS50931">
    <property type="entry name" value="HTH_LYSR"/>
    <property type="match status" value="1"/>
</dbReference>
<evidence type="ECO:0000313" key="7">
    <source>
        <dbReference type="Proteomes" id="UP001301728"/>
    </source>
</evidence>
<dbReference type="Pfam" id="PF00126">
    <property type="entry name" value="HTH_1"/>
    <property type="match status" value="1"/>
</dbReference>
<dbReference type="PANTHER" id="PTHR30346:SF0">
    <property type="entry name" value="HCA OPERON TRANSCRIPTIONAL ACTIVATOR HCAR"/>
    <property type="match status" value="1"/>
</dbReference>
<comment type="caution">
    <text evidence="6">The sequence shown here is derived from an EMBL/GenBank/DDBJ whole genome shotgun (WGS) entry which is preliminary data.</text>
</comment>
<dbReference type="InterPro" id="IPR036388">
    <property type="entry name" value="WH-like_DNA-bd_sf"/>
</dbReference>
<protein>
    <submittedName>
        <fullName evidence="6">LysR family transcriptional regulator</fullName>
    </submittedName>
</protein>
<evidence type="ECO:0000256" key="3">
    <source>
        <dbReference type="ARBA" id="ARBA00023125"/>
    </source>
</evidence>
<dbReference type="EMBL" id="JAYGHT010000129">
    <property type="protein sequence ID" value="MEA5521121.1"/>
    <property type="molecule type" value="Genomic_DNA"/>
</dbReference>
<feature type="domain" description="HTH lysR-type" evidence="5">
    <location>
        <begin position="1"/>
        <end position="39"/>
    </location>
</feature>
<comment type="similarity">
    <text evidence="1">Belongs to the LysR transcriptional regulatory family.</text>
</comment>
<evidence type="ECO:0000313" key="6">
    <source>
        <dbReference type="EMBL" id="MEA5521121.1"/>
    </source>
</evidence>
<organism evidence="6 7">
    <name type="scientific">Limnoraphis robusta CCNP1315</name>
    <dbReference type="NCBI Taxonomy" id="3110306"/>
    <lineage>
        <taxon>Bacteria</taxon>
        <taxon>Bacillati</taxon>
        <taxon>Cyanobacteriota</taxon>
        <taxon>Cyanophyceae</taxon>
        <taxon>Oscillatoriophycideae</taxon>
        <taxon>Oscillatoriales</taxon>
        <taxon>Sirenicapillariaceae</taxon>
        <taxon>Limnoraphis</taxon>
    </lineage>
</organism>
<dbReference type="PANTHER" id="PTHR30346">
    <property type="entry name" value="TRANSCRIPTIONAL DUAL REGULATOR HCAR-RELATED"/>
    <property type="match status" value="1"/>
</dbReference>
<evidence type="ECO:0000256" key="1">
    <source>
        <dbReference type="ARBA" id="ARBA00009437"/>
    </source>
</evidence>